<comment type="catalytic activity">
    <reaction evidence="10">
        <text>5-[(5-phospho-1-deoxy-D-ribulos-1-ylimino)methylamino]-1-(5-phospho-beta-D-ribosyl)imidazole-4-carboxamide + L-glutamine = D-erythro-1-(imidazol-4-yl)glycerol 3-phosphate + 5-amino-1-(5-phospho-beta-D-ribosyl)imidazole-4-carboxamide + L-glutamate + H(+)</text>
        <dbReference type="Rhea" id="RHEA:24793"/>
        <dbReference type="ChEBI" id="CHEBI:15378"/>
        <dbReference type="ChEBI" id="CHEBI:29985"/>
        <dbReference type="ChEBI" id="CHEBI:58278"/>
        <dbReference type="ChEBI" id="CHEBI:58359"/>
        <dbReference type="ChEBI" id="CHEBI:58475"/>
        <dbReference type="ChEBI" id="CHEBI:58525"/>
        <dbReference type="EC" id="4.3.2.10"/>
    </reaction>
</comment>
<dbReference type="Proteomes" id="UP000178747">
    <property type="component" value="Unassembled WGS sequence"/>
</dbReference>
<comment type="caution">
    <text evidence="12">The sequence shown here is derived from an EMBL/GenBank/DDBJ whole genome shotgun (WGS) entry which is preliminary data.</text>
</comment>
<dbReference type="Pfam" id="PF00977">
    <property type="entry name" value="His_biosynth"/>
    <property type="match status" value="1"/>
</dbReference>
<dbReference type="GO" id="GO:0000105">
    <property type="term" value="P:L-histidine biosynthetic process"/>
    <property type="evidence" value="ECO:0007669"/>
    <property type="project" value="UniProtKB-UniPathway"/>
</dbReference>
<dbReference type="CDD" id="cd04731">
    <property type="entry name" value="HisF"/>
    <property type="match status" value="1"/>
</dbReference>
<gene>
    <name evidence="12" type="ORF">A3J62_02195</name>
</gene>
<dbReference type="InterPro" id="IPR050064">
    <property type="entry name" value="IGPS_HisA/HisF"/>
</dbReference>
<evidence type="ECO:0000256" key="1">
    <source>
        <dbReference type="ARBA" id="ARBA00005091"/>
    </source>
</evidence>
<dbReference type="InterPro" id="IPR004651">
    <property type="entry name" value="HisF"/>
</dbReference>
<dbReference type="Gene3D" id="3.20.20.70">
    <property type="entry name" value="Aldolase class I"/>
    <property type="match status" value="1"/>
</dbReference>
<dbReference type="PANTHER" id="PTHR21235:SF2">
    <property type="entry name" value="IMIDAZOLE GLYCEROL PHOSPHATE SYNTHASE HISHF"/>
    <property type="match status" value="1"/>
</dbReference>
<comment type="similarity">
    <text evidence="2 11">Belongs to the HisA/HisF family.</text>
</comment>
<evidence type="ECO:0000256" key="2">
    <source>
        <dbReference type="ARBA" id="ARBA00009667"/>
    </source>
</evidence>
<dbReference type="InterPro" id="IPR011060">
    <property type="entry name" value="RibuloseP-bd_barrel"/>
</dbReference>
<comment type="function">
    <text evidence="8">IGPS catalyzes the conversion of PRFAR and glutamine to IGP, AICAR and glutamate. The HisF subunit catalyzes the cyclization activity that produces IGP and AICAR from PRFAR using the ammonia provided by the HisH subunit.</text>
</comment>
<reference evidence="12 13" key="1">
    <citation type="journal article" date="2016" name="Nat. Commun.">
        <title>Thousands of microbial genomes shed light on interconnected biogeochemical processes in an aquifer system.</title>
        <authorList>
            <person name="Anantharaman K."/>
            <person name="Brown C.T."/>
            <person name="Hug L.A."/>
            <person name="Sharon I."/>
            <person name="Castelle C.J."/>
            <person name="Probst A.J."/>
            <person name="Thomas B.C."/>
            <person name="Singh A."/>
            <person name="Wilkins M.J."/>
            <person name="Karaoz U."/>
            <person name="Brodie E.L."/>
            <person name="Williams K.H."/>
            <person name="Hubbard S.S."/>
            <person name="Banfield J.F."/>
        </authorList>
    </citation>
    <scope>NUCLEOTIDE SEQUENCE [LARGE SCALE GENOMIC DNA]</scope>
</reference>
<proteinExistence type="inferred from homology"/>
<evidence type="ECO:0000256" key="5">
    <source>
        <dbReference type="ARBA" id="ARBA00022605"/>
    </source>
</evidence>
<evidence type="ECO:0000313" key="12">
    <source>
        <dbReference type="EMBL" id="OGY47214.1"/>
    </source>
</evidence>
<comment type="pathway">
    <text evidence="1">Amino-acid biosynthesis; L-histidine biosynthesis; L-histidine from 5-phospho-alpha-D-ribose 1-diphosphate: step 5/9.</text>
</comment>
<dbReference type="InterPro" id="IPR006062">
    <property type="entry name" value="His_biosynth"/>
</dbReference>
<keyword evidence="7" id="KW-0456">Lyase</keyword>
<organism evidence="12 13">
    <name type="scientific">Candidatus Buchananbacteria bacterium RIFCSPHIGHO2_02_FULL_38_8</name>
    <dbReference type="NCBI Taxonomy" id="1797538"/>
    <lineage>
        <taxon>Bacteria</taxon>
        <taxon>Candidatus Buchananiibacteriota</taxon>
    </lineage>
</organism>
<dbReference type="EC" id="4.3.2.10" evidence="4"/>
<evidence type="ECO:0000256" key="11">
    <source>
        <dbReference type="RuleBase" id="RU003657"/>
    </source>
</evidence>
<name>A0A1G1Y4W5_9BACT</name>
<dbReference type="SUPFAM" id="SSF51366">
    <property type="entry name" value="Ribulose-phoshate binding barrel"/>
    <property type="match status" value="1"/>
</dbReference>
<dbReference type="GO" id="GO:0000107">
    <property type="term" value="F:imidazoleglycerol-phosphate synthase activity"/>
    <property type="evidence" value="ECO:0007669"/>
    <property type="project" value="InterPro"/>
</dbReference>
<protein>
    <recommendedName>
        <fullName evidence="4">imidazole glycerol-phosphate synthase</fullName>
        <ecNumber evidence="4">4.3.2.10</ecNumber>
    </recommendedName>
    <alternativeName>
        <fullName evidence="9">IGP synthase cyclase subunit</fullName>
    </alternativeName>
</protein>
<keyword evidence="6 11" id="KW-0368">Histidine biosynthesis</keyword>
<evidence type="ECO:0000256" key="3">
    <source>
        <dbReference type="ARBA" id="ARBA00011152"/>
    </source>
</evidence>
<comment type="subunit">
    <text evidence="3">Heterodimer of HisH and HisF.</text>
</comment>
<evidence type="ECO:0000256" key="10">
    <source>
        <dbReference type="ARBA" id="ARBA00047838"/>
    </source>
</evidence>
<keyword evidence="5 11" id="KW-0028">Amino-acid biosynthesis</keyword>
<feature type="non-terminal residue" evidence="12">
    <location>
        <position position="222"/>
    </location>
</feature>
<dbReference type="InterPro" id="IPR013785">
    <property type="entry name" value="Aldolase_TIM"/>
</dbReference>
<accession>A0A1G1Y4W5</accession>
<evidence type="ECO:0000313" key="13">
    <source>
        <dbReference type="Proteomes" id="UP000178747"/>
    </source>
</evidence>
<dbReference type="PANTHER" id="PTHR21235">
    <property type="entry name" value="IMIDAZOLE GLYCEROL PHOSPHATE SYNTHASE SUBUNIT HISF/H IGP SYNTHASE SUBUNIT HISF/H"/>
    <property type="match status" value="1"/>
</dbReference>
<dbReference type="UniPathway" id="UPA00031">
    <property type="reaction ID" value="UER00010"/>
</dbReference>
<evidence type="ECO:0000256" key="7">
    <source>
        <dbReference type="ARBA" id="ARBA00023239"/>
    </source>
</evidence>
<evidence type="ECO:0000256" key="6">
    <source>
        <dbReference type="ARBA" id="ARBA00023102"/>
    </source>
</evidence>
<sequence length="222" mass="24140">MLKKRLIPCLLLQNGQLVKSIGFKQYQIIGNPKIAIKFFNAWAVDEIIFLDISQTSDYTTLLRADYNFKMFETLEEILKESAKICFVPLTVGGGIRNLEQMSGLFKSGADKVSINTAAVRQPELISAAAKKFGSQAVVVSIDVKINNKGDYEVFIDHGMAPTGLSPVAWAKKTQTLGAGEILLNSIDRDGALNGYDLELIKSVTGAVNIPVIACGGVGKWQD</sequence>
<evidence type="ECO:0000256" key="9">
    <source>
        <dbReference type="ARBA" id="ARBA00030264"/>
    </source>
</evidence>
<dbReference type="GO" id="GO:0016829">
    <property type="term" value="F:lyase activity"/>
    <property type="evidence" value="ECO:0007669"/>
    <property type="project" value="UniProtKB-KW"/>
</dbReference>
<dbReference type="AlphaFoldDB" id="A0A1G1Y4W5"/>
<evidence type="ECO:0000256" key="8">
    <source>
        <dbReference type="ARBA" id="ARBA00025475"/>
    </source>
</evidence>
<evidence type="ECO:0000256" key="4">
    <source>
        <dbReference type="ARBA" id="ARBA00012809"/>
    </source>
</evidence>
<dbReference type="EMBL" id="MHIH01000047">
    <property type="protein sequence ID" value="OGY47214.1"/>
    <property type="molecule type" value="Genomic_DNA"/>
</dbReference>